<dbReference type="EMBL" id="BRLB01000002">
    <property type="protein sequence ID" value="GKX29028.1"/>
    <property type="molecule type" value="Genomic_DNA"/>
</dbReference>
<keyword evidence="1" id="KW-0472">Membrane</keyword>
<proteinExistence type="predicted"/>
<feature type="transmembrane region" description="Helical" evidence="1">
    <location>
        <begin position="7"/>
        <end position="28"/>
    </location>
</feature>
<comment type="caution">
    <text evidence="2">The sequence shown here is derived from an EMBL/GenBank/DDBJ whole genome shotgun (WGS) entry which is preliminary data.</text>
</comment>
<sequence length="92" mass="10670">MNNKYFNLGLIFVGVFLQSVCLICATFSGHYFNDFMRYQLLFPNIISYIFMFAGIIGIFRNKINVSKIKENISKLINKNNTDNTDSTHTKIM</sequence>
<organism evidence="2 3">
    <name type="scientific">Vallitalea longa</name>
    <dbReference type="NCBI Taxonomy" id="2936439"/>
    <lineage>
        <taxon>Bacteria</taxon>
        <taxon>Bacillati</taxon>
        <taxon>Bacillota</taxon>
        <taxon>Clostridia</taxon>
        <taxon>Lachnospirales</taxon>
        <taxon>Vallitaleaceae</taxon>
        <taxon>Vallitalea</taxon>
    </lineage>
</organism>
<evidence type="ECO:0000313" key="2">
    <source>
        <dbReference type="EMBL" id="GKX29028.1"/>
    </source>
</evidence>
<keyword evidence="1" id="KW-1133">Transmembrane helix</keyword>
<name>A0A9W6DF28_9FIRM</name>
<accession>A0A9W6DF28</accession>
<keyword evidence="1" id="KW-0812">Transmembrane</keyword>
<dbReference type="Proteomes" id="UP001144256">
    <property type="component" value="Unassembled WGS sequence"/>
</dbReference>
<feature type="transmembrane region" description="Helical" evidence="1">
    <location>
        <begin position="40"/>
        <end position="59"/>
    </location>
</feature>
<keyword evidence="3" id="KW-1185">Reference proteome</keyword>
<protein>
    <submittedName>
        <fullName evidence="2">Uncharacterized protein</fullName>
    </submittedName>
</protein>
<dbReference type="RefSeq" id="WP_281814101.1">
    <property type="nucleotide sequence ID" value="NZ_BRLB01000002.1"/>
</dbReference>
<reference evidence="2" key="1">
    <citation type="submission" date="2022-06" db="EMBL/GenBank/DDBJ databases">
        <title>Vallitalea longa sp. nov., an anaerobic bacterium isolated from marine sediment.</title>
        <authorList>
            <person name="Hirano S."/>
            <person name="Terahara T."/>
            <person name="Mori K."/>
            <person name="Hamada M."/>
            <person name="Matsumoto R."/>
            <person name="Kobayashi T."/>
        </authorList>
    </citation>
    <scope>NUCLEOTIDE SEQUENCE</scope>
    <source>
        <strain evidence="2">SH18-1</strain>
    </source>
</reference>
<dbReference type="AlphaFoldDB" id="A0A9W6DF28"/>
<gene>
    <name evidence="2" type="ORF">SH1V18_15080</name>
</gene>
<evidence type="ECO:0000313" key="3">
    <source>
        <dbReference type="Proteomes" id="UP001144256"/>
    </source>
</evidence>
<evidence type="ECO:0000256" key="1">
    <source>
        <dbReference type="SAM" id="Phobius"/>
    </source>
</evidence>